<dbReference type="Proteomes" id="UP001063698">
    <property type="component" value="Chromosome"/>
</dbReference>
<dbReference type="KEGG" id="ipc:IPA_07780"/>
<proteinExistence type="predicted"/>
<dbReference type="PANTHER" id="PTHR40730:SF3">
    <property type="entry name" value="HTH CRO_C1-TYPE DOMAIN-CONTAINING PROTEIN"/>
    <property type="match status" value="1"/>
</dbReference>
<gene>
    <name evidence="1" type="ORF">IPA_07780</name>
</gene>
<organism evidence="1 2">
    <name type="scientific">Ignicoccus pacificus DSM 13166</name>
    <dbReference type="NCBI Taxonomy" id="940294"/>
    <lineage>
        <taxon>Archaea</taxon>
        <taxon>Thermoproteota</taxon>
        <taxon>Thermoprotei</taxon>
        <taxon>Desulfurococcales</taxon>
        <taxon>Desulfurococcaceae</taxon>
        <taxon>Ignicoccus</taxon>
    </lineage>
</organism>
<dbReference type="EMBL" id="CP006868">
    <property type="protein sequence ID" value="UXD22735.1"/>
    <property type="molecule type" value="Genomic_DNA"/>
</dbReference>
<sequence length="130" mass="15015">MLYLTKRVKRGVLLRAHCEIAATEVVPVIRAAVVYYLREHYKLSNYTIAKKIGTTASSVTNYLKERRGKSQKVMELLQDPELERMIRMIAKKIAEDSAEPEELSSMLCATCRLVMKKWKKQECVPLPSLW</sequence>
<keyword evidence="2" id="KW-1185">Reference proteome</keyword>
<evidence type="ECO:0008006" key="3">
    <source>
        <dbReference type="Google" id="ProtNLM"/>
    </source>
</evidence>
<accession>A0A977KBT2</accession>
<dbReference type="PANTHER" id="PTHR40730">
    <property type="entry name" value="TRANSCRIPTIONAL REGULATOR PROTEIN-LIKE PROTEIN"/>
    <property type="match status" value="1"/>
</dbReference>
<evidence type="ECO:0000313" key="1">
    <source>
        <dbReference type="EMBL" id="UXD22735.1"/>
    </source>
</evidence>
<protein>
    <recommendedName>
        <fullName evidence="3">Transcriptional regulator</fullName>
    </recommendedName>
</protein>
<dbReference type="AlphaFoldDB" id="A0A977KBT2"/>
<name>A0A977KBT2_9CREN</name>
<evidence type="ECO:0000313" key="2">
    <source>
        <dbReference type="Proteomes" id="UP001063698"/>
    </source>
</evidence>
<reference evidence="1" key="1">
    <citation type="submission" date="2013-11" db="EMBL/GenBank/DDBJ databases">
        <title>Comparative genomics of Ignicoccus.</title>
        <authorList>
            <person name="Podar M."/>
        </authorList>
    </citation>
    <scope>NUCLEOTIDE SEQUENCE</scope>
    <source>
        <strain evidence="1">DSM 13166</strain>
    </source>
</reference>